<accession>A0A392R353</accession>
<sequence length="157" mass="17203">ASKVIKQEYVVKAKVVSAPELKKIALENITNTHMVAMKHIEQYIDAAVLIENKATVSAGQNTKPMEIVECSDGDFSDEELLIVVHDKFLKLNDSEPTEVQRFETEVRPHPVQVHVASNPQVLSSTDSKVDSAPTGVAAEQKEVNEESIVAGIIAKKQ</sequence>
<dbReference type="Proteomes" id="UP000265520">
    <property type="component" value="Unassembled WGS sequence"/>
</dbReference>
<reference evidence="1 2" key="1">
    <citation type="journal article" date="2018" name="Front. Plant Sci.">
        <title>Red Clover (Trifolium pratense) and Zigzag Clover (T. medium) - A Picture of Genomic Similarities and Differences.</title>
        <authorList>
            <person name="Dluhosova J."/>
            <person name="Istvanek J."/>
            <person name="Nedelnik J."/>
            <person name="Repkova J."/>
        </authorList>
    </citation>
    <scope>NUCLEOTIDE SEQUENCE [LARGE SCALE GENOMIC DNA]</scope>
    <source>
        <strain evidence="2">cv. 10/8</strain>
        <tissue evidence="1">Leaf</tissue>
    </source>
</reference>
<feature type="non-terminal residue" evidence="1">
    <location>
        <position position="157"/>
    </location>
</feature>
<comment type="caution">
    <text evidence="1">The sequence shown here is derived from an EMBL/GenBank/DDBJ whole genome shotgun (WGS) entry which is preliminary data.</text>
</comment>
<proteinExistence type="predicted"/>
<evidence type="ECO:0000313" key="2">
    <source>
        <dbReference type="Proteomes" id="UP000265520"/>
    </source>
</evidence>
<protein>
    <submittedName>
        <fullName evidence="1">Uncharacterized protein</fullName>
    </submittedName>
</protein>
<dbReference type="EMBL" id="LXQA010181251">
    <property type="protein sequence ID" value="MCI30659.1"/>
    <property type="molecule type" value="Genomic_DNA"/>
</dbReference>
<dbReference type="AlphaFoldDB" id="A0A392R353"/>
<feature type="non-terminal residue" evidence="1">
    <location>
        <position position="1"/>
    </location>
</feature>
<name>A0A392R353_9FABA</name>
<evidence type="ECO:0000313" key="1">
    <source>
        <dbReference type="EMBL" id="MCI30659.1"/>
    </source>
</evidence>
<keyword evidence="2" id="KW-1185">Reference proteome</keyword>
<organism evidence="1 2">
    <name type="scientific">Trifolium medium</name>
    <dbReference type="NCBI Taxonomy" id="97028"/>
    <lineage>
        <taxon>Eukaryota</taxon>
        <taxon>Viridiplantae</taxon>
        <taxon>Streptophyta</taxon>
        <taxon>Embryophyta</taxon>
        <taxon>Tracheophyta</taxon>
        <taxon>Spermatophyta</taxon>
        <taxon>Magnoliopsida</taxon>
        <taxon>eudicotyledons</taxon>
        <taxon>Gunneridae</taxon>
        <taxon>Pentapetalae</taxon>
        <taxon>rosids</taxon>
        <taxon>fabids</taxon>
        <taxon>Fabales</taxon>
        <taxon>Fabaceae</taxon>
        <taxon>Papilionoideae</taxon>
        <taxon>50 kb inversion clade</taxon>
        <taxon>NPAAA clade</taxon>
        <taxon>Hologalegina</taxon>
        <taxon>IRL clade</taxon>
        <taxon>Trifolieae</taxon>
        <taxon>Trifolium</taxon>
    </lineage>
</organism>